<accession>A0A225W6K5</accession>
<protein>
    <submittedName>
        <fullName evidence="1">Uncharacterized protein</fullName>
    </submittedName>
</protein>
<organism evidence="1 2">
    <name type="scientific">Phytophthora megakarya</name>
    <dbReference type="NCBI Taxonomy" id="4795"/>
    <lineage>
        <taxon>Eukaryota</taxon>
        <taxon>Sar</taxon>
        <taxon>Stramenopiles</taxon>
        <taxon>Oomycota</taxon>
        <taxon>Peronosporomycetes</taxon>
        <taxon>Peronosporales</taxon>
        <taxon>Peronosporaceae</taxon>
        <taxon>Phytophthora</taxon>
    </lineage>
</organism>
<comment type="caution">
    <text evidence="1">The sequence shown here is derived from an EMBL/GenBank/DDBJ whole genome shotgun (WGS) entry which is preliminary data.</text>
</comment>
<name>A0A225W6K5_9STRA</name>
<gene>
    <name evidence="1" type="ORF">PHMEG_00014351</name>
</gene>
<proteinExistence type="predicted"/>
<dbReference type="PANTHER" id="PTHR40866">
    <property type="entry name" value="BED-TYPE DOMAIN-CONTAINING PROTEIN"/>
    <property type="match status" value="1"/>
</dbReference>
<reference evidence="2" key="1">
    <citation type="submission" date="2017-03" db="EMBL/GenBank/DDBJ databases">
        <title>Phytopthora megakarya and P. palmivora, two closely related causual agents of cacao black pod achieved similar genome size and gene model numbers by different mechanisms.</title>
        <authorList>
            <person name="Ali S."/>
            <person name="Shao J."/>
            <person name="Larry D.J."/>
            <person name="Kronmiller B."/>
            <person name="Shen D."/>
            <person name="Strem M.D."/>
            <person name="Melnick R.L."/>
            <person name="Guiltinan M.J."/>
            <person name="Tyler B.M."/>
            <person name="Meinhardt L.W."/>
            <person name="Bailey B.A."/>
        </authorList>
    </citation>
    <scope>NUCLEOTIDE SEQUENCE [LARGE SCALE GENOMIC DNA]</scope>
    <source>
        <strain evidence="2">zdho120</strain>
    </source>
</reference>
<dbReference type="PANTHER" id="PTHR40866:SF1">
    <property type="entry name" value="BED-TYPE DOMAIN-CONTAINING PROTEIN"/>
    <property type="match status" value="1"/>
</dbReference>
<evidence type="ECO:0000313" key="2">
    <source>
        <dbReference type="Proteomes" id="UP000198211"/>
    </source>
</evidence>
<keyword evidence="2" id="KW-1185">Reference proteome</keyword>
<dbReference type="EMBL" id="NBNE01001834">
    <property type="protein sequence ID" value="OWZ12480.1"/>
    <property type="molecule type" value="Genomic_DNA"/>
</dbReference>
<dbReference type="OrthoDB" id="109873at2759"/>
<sequence length="81" mass="9176">MFTMLEKYVCIRNEIKRVDAMYDLVPKPATLHRIVAITDTLKVFNTACKKCLEDALTMSATVRVLFDKMAEMFPIACAKAS</sequence>
<evidence type="ECO:0000313" key="1">
    <source>
        <dbReference type="EMBL" id="OWZ12480.1"/>
    </source>
</evidence>
<dbReference type="AlphaFoldDB" id="A0A225W6K5"/>
<dbReference type="Proteomes" id="UP000198211">
    <property type="component" value="Unassembled WGS sequence"/>
</dbReference>